<name>A0AAV8BRQ6_9POAL</name>
<comment type="similarity">
    <text evidence="1 3">Belongs to the peptidase S10 family.</text>
</comment>
<dbReference type="GO" id="GO:0005773">
    <property type="term" value="C:vacuole"/>
    <property type="evidence" value="ECO:0007669"/>
    <property type="project" value="TreeGrafter"/>
</dbReference>
<keyword evidence="3" id="KW-0378">Hydrolase</keyword>
<evidence type="ECO:0000313" key="4">
    <source>
        <dbReference type="EMBL" id="KAJ4745212.1"/>
    </source>
</evidence>
<dbReference type="FunFam" id="3.40.50.1820:FF:000211">
    <property type="entry name" value="Carboxypeptidase"/>
    <property type="match status" value="1"/>
</dbReference>
<dbReference type="Gene3D" id="3.40.50.1820">
    <property type="entry name" value="alpha/beta hydrolase"/>
    <property type="match status" value="1"/>
</dbReference>
<organism evidence="4 5">
    <name type="scientific">Rhynchospora pubera</name>
    <dbReference type="NCBI Taxonomy" id="906938"/>
    <lineage>
        <taxon>Eukaryota</taxon>
        <taxon>Viridiplantae</taxon>
        <taxon>Streptophyta</taxon>
        <taxon>Embryophyta</taxon>
        <taxon>Tracheophyta</taxon>
        <taxon>Spermatophyta</taxon>
        <taxon>Magnoliopsida</taxon>
        <taxon>Liliopsida</taxon>
        <taxon>Poales</taxon>
        <taxon>Cyperaceae</taxon>
        <taxon>Cyperoideae</taxon>
        <taxon>Rhynchosporeae</taxon>
        <taxon>Rhynchospora</taxon>
    </lineage>
</organism>
<proteinExistence type="inferred from homology"/>
<evidence type="ECO:0000256" key="2">
    <source>
        <dbReference type="ARBA" id="ARBA00023180"/>
    </source>
</evidence>
<evidence type="ECO:0000313" key="5">
    <source>
        <dbReference type="Proteomes" id="UP001140206"/>
    </source>
</evidence>
<keyword evidence="3" id="KW-0645">Protease</keyword>
<dbReference type="InterPro" id="IPR001563">
    <property type="entry name" value="Peptidase_S10"/>
</dbReference>
<protein>
    <recommendedName>
        <fullName evidence="3">Carboxypeptidase</fullName>
        <ecNumber evidence="3">3.4.16.-</ecNumber>
    </recommendedName>
</protein>
<keyword evidence="3 4" id="KW-0121">Carboxypeptidase</keyword>
<dbReference type="EMBL" id="JAMFTS010000005">
    <property type="protein sequence ID" value="KAJ4745212.1"/>
    <property type="molecule type" value="Genomic_DNA"/>
</dbReference>
<dbReference type="SUPFAM" id="SSF53474">
    <property type="entry name" value="alpha/beta-Hydrolases"/>
    <property type="match status" value="1"/>
</dbReference>
<dbReference type="PRINTS" id="PR00724">
    <property type="entry name" value="CRBOXYPTASEC"/>
</dbReference>
<dbReference type="PANTHER" id="PTHR11802:SF470">
    <property type="entry name" value="CARBOXYPEPTIDASE"/>
    <property type="match status" value="1"/>
</dbReference>
<dbReference type="InterPro" id="IPR033124">
    <property type="entry name" value="Ser_caboxypep_his_AS"/>
</dbReference>
<gene>
    <name evidence="4" type="ORF">LUZ62_079617</name>
</gene>
<dbReference type="Proteomes" id="UP001140206">
    <property type="component" value="Chromosome 5"/>
</dbReference>
<keyword evidence="2" id="KW-0325">Glycoprotein</keyword>
<keyword evidence="5" id="KW-1185">Reference proteome</keyword>
<sequence>MPPNSQGKRSNKMNPLGIIFLISISTCAFLKTSEALNEAQTLQEIIWSLRQPDEEDQLFDSNLEFEDTDKIVTLSAKAQRALRKADKIDSLPGQPTGVNFAQYSGYINVNNQAGRELFYYLAESPTNSSTKPLVLWLNGGPGCSSLGYGALEEVGPFRVNSDGKTLSRFKYAWNNLANMLFVESPAGVGYSRAKPNQTNGDVQTAKENYNFLLNWFERFPQYKKRPFFITGESYAGHFIPQLADLILTRNQLKPAFFINLQAVAIGNAYVDKLQNRRDQDEYFWHRDFITDEGFAEVKKNCEEYYVDENFTMPCLSARMKTFYGDVDNYNIYAPLCLKNKDGSPKKSDETEQGIDPCIDDFVERYLNLPEVKKAFHADQNINWVTCNHNLTYNLKDNTTVPTIKKIVTKGLRVLLYSGDTDSVVPITTTKKSVKSMQLPVKKPWRPWNCDNQVGGFVEEYEKLWLATVRGAGHMVPSNQPLRAYSLFHHFIAGKPLPLAPLIPSDMSNLDI</sequence>
<reference evidence="4" key="1">
    <citation type="submission" date="2022-08" db="EMBL/GenBank/DDBJ databases">
        <authorList>
            <person name="Marques A."/>
        </authorList>
    </citation>
    <scope>NUCLEOTIDE SEQUENCE</scope>
    <source>
        <strain evidence="4">RhyPub2mFocal</strain>
        <tissue evidence="4">Leaves</tissue>
    </source>
</reference>
<accession>A0AAV8BRQ6</accession>
<dbReference type="InterPro" id="IPR029058">
    <property type="entry name" value="AB_hydrolase_fold"/>
</dbReference>
<evidence type="ECO:0000256" key="1">
    <source>
        <dbReference type="ARBA" id="ARBA00009431"/>
    </source>
</evidence>
<dbReference type="PANTHER" id="PTHR11802">
    <property type="entry name" value="SERINE PROTEASE FAMILY S10 SERINE CARBOXYPEPTIDASE"/>
    <property type="match status" value="1"/>
</dbReference>
<dbReference type="InterPro" id="IPR018202">
    <property type="entry name" value="Ser_caboxypep_ser_AS"/>
</dbReference>
<dbReference type="PROSITE" id="PS00560">
    <property type="entry name" value="CARBOXYPEPT_SER_HIS"/>
    <property type="match status" value="1"/>
</dbReference>
<dbReference type="GO" id="GO:0004185">
    <property type="term" value="F:serine-type carboxypeptidase activity"/>
    <property type="evidence" value="ECO:0007669"/>
    <property type="project" value="UniProtKB-UniRule"/>
</dbReference>
<dbReference type="PROSITE" id="PS00131">
    <property type="entry name" value="CARBOXYPEPT_SER_SER"/>
    <property type="match status" value="1"/>
</dbReference>
<dbReference type="GO" id="GO:0006508">
    <property type="term" value="P:proteolysis"/>
    <property type="evidence" value="ECO:0007669"/>
    <property type="project" value="UniProtKB-KW"/>
</dbReference>
<dbReference type="Pfam" id="PF00450">
    <property type="entry name" value="Peptidase_S10"/>
    <property type="match status" value="1"/>
</dbReference>
<comment type="caution">
    <text evidence="4">The sequence shown here is derived from an EMBL/GenBank/DDBJ whole genome shotgun (WGS) entry which is preliminary data.</text>
</comment>
<dbReference type="EC" id="3.4.16.-" evidence="3"/>
<evidence type="ECO:0000256" key="3">
    <source>
        <dbReference type="RuleBase" id="RU361156"/>
    </source>
</evidence>
<dbReference type="AlphaFoldDB" id="A0AAV8BRQ6"/>